<evidence type="ECO:0000256" key="1">
    <source>
        <dbReference type="SAM" id="MobiDB-lite"/>
    </source>
</evidence>
<feature type="region of interest" description="Disordered" evidence="1">
    <location>
        <begin position="69"/>
        <end position="118"/>
    </location>
</feature>
<name>W1PW06_AMBTC</name>
<sequence length="118" mass="13136">MCSEGMGELQKIVKGLEVAGDREEARRAVRGLDRESGEVAGNEEEKNMGGGLKEMGFEHRWQWRVKEMGAREEREQQSERGGSSEMAEMRARQEKGGAQQWLSPARVVAHDSVGDDAC</sequence>
<evidence type="ECO:0000313" key="3">
    <source>
        <dbReference type="Proteomes" id="UP000017836"/>
    </source>
</evidence>
<dbReference type="Proteomes" id="UP000017836">
    <property type="component" value="Unassembled WGS sequence"/>
</dbReference>
<dbReference type="HOGENOM" id="CLU_2076257_0_0_1"/>
<dbReference type="Gramene" id="ERN11906">
    <property type="protein sequence ID" value="ERN11906"/>
    <property type="gene ID" value="AMTR_s00020p00223670"/>
</dbReference>
<feature type="compositionally biased region" description="Basic and acidic residues" evidence="1">
    <location>
        <begin position="28"/>
        <end position="47"/>
    </location>
</feature>
<feature type="region of interest" description="Disordered" evidence="1">
    <location>
        <begin position="28"/>
        <end position="55"/>
    </location>
</feature>
<evidence type="ECO:0000313" key="2">
    <source>
        <dbReference type="EMBL" id="ERN11906.1"/>
    </source>
</evidence>
<protein>
    <submittedName>
        <fullName evidence="2">Uncharacterized protein</fullName>
    </submittedName>
</protein>
<keyword evidence="3" id="KW-1185">Reference proteome</keyword>
<feature type="compositionally biased region" description="Basic and acidic residues" evidence="1">
    <location>
        <begin position="69"/>
        <end position="78"/>
    </location>
</feature>
<organism evidence="2 3">
    <name type="scientific">Amborella trichopoda</name>
    <dbReference type="NCBI Taxonomy" id="13333"/>
    <lineage>
        <taxon>Eukaryota</taxon>
        <taxon>Viridiplantae</taxon>
        <taxon>Streptophyta</taxon>
        <taxon>Embryophyta</taxon>
        <taxon>Tracheophyta</taxon>
        <taxon>Spermatophyta</taxon>
        <taxon>Magnoliopsida</taxon>
        <taxon>Amborellales</taxon>
        <taxon>Amborellaceae</taxon>
        <taxon>Amborella</taxon>
    </lineage>
</organism>
<dbReference type="AlphaFoldDB" id="W1PW06"/>
<accession>W1PW06</accession>
<reference evidence="3" key="1">
    <citation type="journal article" date="2013" name="Science">
        <title>The Amborella genome and the evolution of flowering plants.</title>
        <authorList>
            <consortium name="Amborella Genome Project"/>
        </authorList>
    </citation>
    <scope>NUCLEOTIDE SEQUENCE [LARGE SCALE GENOMIC DNA]</scope>
</reference>
<feature type="compositionally biased region" description="Basic and acidic residues" evidence="1">
    <location>
        <begin position="108"/>
        <end position="118"/>
    </location>
</feature>
<dbReference type="EMBL" id="KI392664">
    <property type="protein sequence ID" value="ERN11906.1"/>
    <property type="molecule type" value="Genomic_DNA"/>
</dbReference>
<proteinExistence type="predicted"/>
<gene>
    <name evidence="2" type="ORF">AMTR_s00020p00223670</name>
</gene>